<evidence type="ECO:0000256" key="3">
    <source>
        <dbReference type="ARBA" id="ARBA00022840"/>
    </source>
</evidence>
<dbReference type="PROSITE" id="PS00329">
    <property type="entry name" value="HSP70_2"/>
    <property type="match status" value="1"/>
</dbReference>
<protein>
    <submittedName>
        <fullName evidence="6">Hsp70 family protein</fullName>
    </submittedName>
</protein>
<keyword evidence="3" id="KW-0067">ATP-binding</keyword>
<dbReference type="FunFam" id="3.30.420.40:FF:000028">
    <property type="entry name" value="heat shock 70 kDa protein-like"/>
    <property type="match status" value="1"/>
</dbReference>
<dbReference type="Proteomes" id="UP000432015">
    <property type="component" value="Unassembled WGS sequence"/>
</dbReference>
<comment type="similarity">
    <text evidence="1">Belongs to the heat shock protein 70 family.</text>
</comment>
<dbReference type="Gene3D" id="3.90.640.10">
    <property type="entry name" value="Actin, Chain A, domain 4"/>
    <property type="match status" value="1"/>
</dbReference>
<dbReference type="PRINTS" id="PR00301">
    <property type="entry name" value="HEATSHOCK70"/>
</dbReference>
<comment type="caution">
    <text evidence="6">The sequence shown here is derived from an EMBL/GenBank/DDBJ whole genome shotgun (WGS) entry which is preliminary data.</text>
</comment>
<keyword evidence="4" id="KW-0346">Stress response</keyword>
<evidence type="ECO:0000256" key="4">
    <source>
        <dbReference type="ARBA" id="ARBA00023016"/>
    </source>
</evidence>
<dbReference type="PANTHER" id="PTHR19375">
    <property type="entry name" value="HEAT SHOCK PROTEIN 70KDA"/>
    <property type="match status" value="1"/>
</dbReference>
<keyword evidence="7" id="KW-1185">Reference proteome</keyword>
<dbReference type="EMBL" id="WOFH01000001">
    <property type="protein sequence ID" value="MUN35226.1"/>
    <property type="molecule type" value="Genomic_DNA"/>
</dbReference>
<dbReference type="PROSITE" id="PS00297">
    <property type="entry name" value="HSP70_1"/>
    <property type="match status" value="1"/>
</dbReference>
<keyword evidence="5" id="KW-0143">Chaperone</keyword>
<accession>A0A7K1KTH5</accession>
<evidence type="ECO:0000313" key="6">
    <source>
        <dbReference type="EMBL" id="MUN35226.1"/>
    </source>
</evidence>
<dbReference type="InterPro" id="IPR018181">
    <property type="entry name" value="Heat_shock_70_CS"/>
</dbReference>
<dbReference type="RefSeq" id="WP_156214196.1">
    <property type="nucleotide sequence ID" value="NZ_WOFH01000001.1"/>
</dbReference>
<dbReference type="InterPro" id="IPR043129">
    <property type="entry name" value="ATPase_NBD"/>
</dbReference>
<dbReference type="CDD" id="cd24029">
    <property type="entry name" value="ASKHA_NBD_HSP70_DnaK_HscA_HscC"/>
    <property type="match status" value="1"/>
</dbReference>
<proteinExistence type="inferred from homology"/>
<dbReference type="Gene3D" id="3.30.420.40">
    <property type="match status" value="2"/>
</dbReference>
<organism evidence="6 7">
    <name type="scientific">Actinomadura litoris</name>
    <dbReference type="NCBI Taxonomy" id="2678616"/>
    <lineage>
        <taxon>Bacteria</taxon>
        <taxon>Bacillati</taxon>
        <taxon>Actinomycetota</taxon>
        <taxon>Actinomycetes</taxon>
        <taxon>Streptosporangiales</taxon>
        <taxon>Thermomonosporaceae</taxon>
        <taxon>Actinomadura</taxon>
    </lineage>
</organism>
<evidence type="ECO:0000256" key="5">
    <source>
        <dbReference type="ARBA" id="ARBA00023186"/>
    </source>
</evidence>
<evidence type="ECO:0000313" key="7">
    <source>
        <dbReference type="Proteomes" id="UP000432015"/>
    </source>
</evidence>
<dbReference type="GO" id="GO:0005524">
    <property type="term" value="F:ATP binding"/>
    <property type="evidence" value="ECO:0007669"/>
    <property type="project" value="UniProtKB-KW"/>
</dbReference>
<evidence type="ECO:0000256" key="2">
    <source>
        <dbReference type="ARBA" id="ARBA00022741"/>
    </source>
</evidence>
<sequence>MTQVVSKAVGIDLGTTNSAVAIMDPTDTDIVIHRDPVTKFRTTPSCVWRSGPDAELVVGRRARNQVGRRPEPITSIKRSMGQPDSVRLAGAPITPEAVSAAILAEMKRQIEEDVARFETSDTTWQVDRAIVTVPAYFDQPQIDATRRAAEMAGLECLELLHEPTAAASHHCWRTGRRDGTFMVYDLGGGTFDVSVVRCTAGVYEVLGISGNNRLGGDDIDADFTRHLLEMLCAEGAALDLDPHGDADDRLLFDDIKRLAEGVKVGLSSEPDYAWRENGRILDKAGDPVLIEAVIERSELDAVVRPHVERTLAYCHEALERAQEKAGISLSDVDEIILAGGSTHIPLVREMVATELCAGAKCDEPVYEQVDTVVAMGAAIRAAVTGGLSVYDSGRTVRVSFRGTSASARETTHVGGTVESLTGEHDLTGGYVKLQTPDGVEDDSDIGPRGSFAFKGVALRQGVETMLGFEVFDRDDRLVAAVGRPITQSEEARRLPGVSNTAVCPKAILLEVNQAGQKRRKTLIPELQELPTSAEFDFSHPGDTETLLLPIYQRSKNIQVIRVPVDSSTPRGTRIHLEVQMDRHSYLTAQGTIGDQPFEFDVQAPAERAMPSPDEVTGLEQGFQDAASFLPAGRRATVSIQFDMALKAYRRSQETGDEKGAVHEFEQMEEILAGIQVASAPLQPLKGDFDKIVSDCDEINSYLAGADKVHDAQEMSRSIEAQRVRGEKAYRESDQAAYSEVFRQLEAYRSYLLDRYRQNKPAGTEMSPEERASLIVQIAEEEAETVHRNTVLAGRDDLRATVEGIRRDLKELGGRATRDPQSVIQRAVRTRDELERINNLLQSAPGEADGKLFEDF</sequence>
<reference evidence="6 7" key="1">
    <citation type="submission" date="2019-11" db="EMBL/GenBank/DDBJ databases">
        <authorList>
            <person name="Cao P."/>
        </authorList>
    </citation>
    <scope>NUCLEOTIDE SEQUENCE [LARGE SCALE GENOMIC DNA]</scope>
    <source>
        <strain evidence="6 7">NEAU-AAG5</strain>
    </source>
</reference>
<dbReference type="AlphaFoldDB" id="A0A7K1KTH5"/>
<evidence type="ECO:0000256" key="1">
    <source>
        <dbReference type="ARBA" id="ARBA00007381"/>
    </source>
</evidence>
<gene>
    <name evidence="6" type="ORF">GNZ18_01205</name>
</gene>
<dbReference type="PROSITE" id="PS01036">
    <property type="entry name" value="HSP70_3"/>
    <property type="match status" value="1"/>
</dbReference>
<name>A0A7K1KTH5_9ACTN</name>
<dbReference type="GO" id="GO:0140662">
    <property type="term" value="F:ATP-dependent protein folding chaperone"/>
    <property type="evidence" value="ECO:0007669"/>
    <property type="project" value="InterPro"/>
</dbReference>
<dbReference type="InterPro" id="IPR013126">
    <property type="entry name" value="Hsp_70_fam"/>
</dbReference>
<dbReference type="Pfam" id="PF00012">
    <property type="entry name" value="HSP70"/>
    <property type="match status" value="2"/>
</dbReference>
<keyword evidence="2" id="KW-0547">Nucleotide-binding</keyword>
<dbReference type="SUPFAM" id="SSF53067">
    <property type="entry name" value="Actin-like ATPase domain"/>
    <property type="match status" value="2"/>
</dbReference>